<name>S2JVI3_MUCC1</name>
<dbReference type="AlphaFoldDB" id="S2JVI3"/>
<dbReference type="EMBL" id="KE123981">
    <property type="protein sequence ID" value="EPB86803.1"/>
    <property type="molecule type" value="Genomic_DNA"/>
</dbReference>
<keyword evidence="4" id="KW-1185">Reference proteome</keyword>
<protein>
    <submittedName>
        <fullName evidence="3">Uncharacterized protein</fullName>
    </submittedName>
</protein>
<accession>S2JVI3</accession>
<evidence type="ECO:0000256" key="2">
    <source>
        <dbReference type="SAM" id="SignalP"/>
    </source>
</evidence>
<organism evidence="3 4">
    <name type="scientific">Mucor circinelloides f. circinelloides (strain 1006PhL)</name>
    <name type="common">Mucormycosis agent</name>
    <name type="synonym">Calyptromyces circinelloides</name>
    <dbReference type="NCBI Taxonomy" id="1220926"/>
    <lineage>
        <taxon>Eukaryota</taxon>
        <taxon>Fungi</taxon>
        <taxon>Fungi incertae sedis</taxon>
        <taxon>Mucoromycota</taxon>
        <taxon>Mucoromycotina</taxon>
        <taxon>Mucoromycetes</taxon>
        <taxon>Mucorales</taxon>
        <taxon>Mucorineae</taxon>
        <taxon>Mucoraceae</taxon>
        <taxon>Mucor</taxon>
    </lineage>
</organism>
<feature type="compositionally biased region" description="Polar residues" evidence="1">
    <location>
        <begin position="121"/>
        <end position="130"/>
    </location>
</feature>
<feature type="region of interest" description="Disordered" evidence="1">
    <location>
        <begin position="121"/>
        <end position="143"/>
    </location>
</feature>
<dbReference type="VEuPathDB" id="FungiDB:HMPREF1544_06419"/>
<evidence type="ECO:0000313" key="4">
    <source>
        <dbReference type="Proteomes" id="UP000014254"/>
    </source>
</evidence>
<keyword evidence="2" id="KW-0732">Signal</keyword>
<dbReference type="InParanoid" id="S2JVI3"/>
<dbReference type="Proteomes" id="UP000014254">
    <property type="component" value="Unassembled WGS sequence"/>
</dbReference>
<evidence type="ECO:0000256" key="1">
    <source>
        <dbReference type="SAM" id="MobiDB-lite"/>
    </source>
</evidence>
<reference evidence="4" key="1">
    <citation type="submission" date="2013-05" db="EMBL/GenBank/DDBJ databases">
        <title>The Genome sequence of Mucor circinelloides f. circinelloides 1006PhL.</title>
        <authorList>
            <consortium name="The Broad Institute Genomics Platform"/>
            <person name="Cuomo C."/>
            <person name="Earl A."/>
            <person name="Findley K."/>
            <person name="Lee S.C."/>
            <person name="Walker B."/>
            <person name="Young S."/>
            <person name="Zeng Q."/>
            <person name="Gargeya S."/>
            <person name="Fitzgerald M."/>
            <person name="Haas B."/>
            <person name="Abouelleil A."/>
            <person name="Allen A.W."/>
            <person name="Alvarado L."/>
            <person name="Arachchi H.M."/>
            <person name="Berlin A.M."/>
            <person name="Chapman S.B."/>
            <person name="Gainer-Dewar J."/>
            <person name="Goldberg J."/>
            <person name="Griggs A."/>
            <person name="Gujja S."/>
            <person name="Hansen M."/>
            <person name="Howarth C."/>
            <person name="Imamovic A."/>
            <person name="Ireland A."/>
            <person name="Larimer J."/>
            <person name="McCowan C."/>
            <person name="Murphy C."/>
            <person name="Pearson M."/>
            <person name="Poon T.W."/>
            <person name="Priest M."/>
            <person name="Roberts A."/>
            <person name="Saif S."/>
            <person name="Shea T."/>
            <person name="Sisk P."/>
            <person name="Sykes S."/>
            <person name="Wortman J."/>
            <person name="Nusbaum C."/>
            <person name="Birren B."/>
        </authorList>
    </citation>
    <scope>NUCLEOTIDE SEQUENCE [LARGE SCALE GENOMIC DNA]</scope>
    <source>
        <strain evidence="4">1006PhL</strain>
    </source>
</reference>
<proteinExistence type="predicted"/>
<sequence>MRQSVSLYIAASLMVIASLMQTSVALPAAGKAGLGNTLDVTVGTATAEVKGLLKGVTKPQSVGNKAQGQKGGYVAGSNIGDSVAAPATRDTQTIGKRDDGLLRGFGMGVDGVIVGVKSTMNGVTNPQTHGSRQDTERAAAEAGRNVGGAIGSALVL</sequence>
<gene>
    <name evidence="3" type="ORF">HMPREF1544_06419</name>
</gene>
<feature type="chain" id="PRO_5004497465" evidence="2">
    <location>
        <begin position="26"/>
        <end position="156"/>
    </location>
</feature>
<evidence type="ECO:0000313" key="3">
    <source>
        <dbReference type="EMBL" id="EPB86803.1"/>
    </source>
</evidence>
<feature type="signal peptide" evidence="2">
    <location>
        <begin position="1"/>
        <end position="25"/>
    </location>
</feature>
<dbReference type="OrthoDB" id="2259730at2759"/>